<dbReference type="PROSITE" id="PS51294">
    <property type="entry name" value="HTH_MYB"/>
    <property type="match status" value="1"/>
</dbReference>
<dbReference type="InterPro" id="IPR001005">
    <property type="entry name" value="SANT/Myb"/>
</dbReference>
<dbReference type="CDD" id="cd00167">
    <property type="entry name" value="SANT"/>
    <property type="match status" value="1"/>
</dbReference>
<dbReference type="SUPFAM" id="SSF46689">
    <property type="entry name" value="Homeodomain-like"/>
    <property type="match status" value="1"/>
</dbReference>
<evidence type="ECO:0000313" key="5">
    <source>
        <dbReference type="Proteomes" id="UP000053789"/>
    </source>
</evidence>
<dbReference type="HOGENOM" id="CLU_451969_0_0_1"/>
<dbReference type="RefSeq" id="XP_016613248.1">
    <property type="nucleotide sequence ID" value="XM_016770515.1"/>
</dbReference>
<feature type="compositionally biased region" description="Low complexity" evidence="1">
    <location>
        <begin position="324"/>
        <end position="335"/>
    </location>
</feature>
<feature type="domain" description="Myb-like" evidence="2">
    <location>
        <begin position="546"/>
        <end position="595"/>
    </location>
</feature>
<feature type="region of interest" description="Disordered" evidence="1">
    <location>
        <begin position="1"/>
        <end position="45"/>
    </location>
</feature>
<evidence type="ECO:0000256" key="1">
    <source>
        <dbReference type="SAM" id="MobiDB-lite"/>
    </source>
</evidence>
<reference evidence="4" key="1">
    <citation type="submission" date="2015-01" db="EMBL/GenBank/DDBJ databases">
        <title>The Genome Sequence of Cladophialophora bantiana CBS 173.52.</title>
        <authorList>
            <consortium name="The Broad Institute Genomics Platform"/>
            <person name="Cuomo C."/>
            <person name="de Hoog S."/>
            <person name="Gorbushina A."/>
            <person name="Stielow B."/>
            <person name="Teixiera M."/>
            <person name="Abouelleil A."/>
            <person name="Chapman S.B."/>
            <person name="Priest M."/>
            <person name="Young S.K."/>
            <person name="Wortman J."/>
            <person name="Nusbaum C."/>
            <person name="Birren B."/>
        </authorList>
    </citation>
    <scope>NUCLEOTIDE SEQUENCE [LARGE SCALE GENOMIC DNA]</scope>
    <source>
        <strain evidence="4">CBS 173.52</strain>
    </source>
</reference>
<evidence type="ECO:0008006" key="6">
    <source>
        <dbReference type="Google" id="ProtNLM"/>
    </source>
</evidence>
<feature type="compositionally biased region" description="Basic residues" evidence="1">
    <location>
        <begin position="314"/>
        <end position="323"/>
    </location>
</feature>
<proteinExistence type="predicted"/>
<dbReference type="Gene3D" id="1.10.10.60">
    <property type="entry name" value="Homeodomain-like"/>
    <property type="match status" value="1"/>
</dbReference>
<feature type="compositionally biased region" description="Low complexity" evidence="1">
    <location>
        <begin position="519"/>
        <end position="531"/>
    </location>
</feature>
<evidence type="ECO:0000259" key="3">
    <source>
        <dbReference type="PROSITE" id="PS51294"/>
    </source>
</evidence>
<feature type="compositionally biased region" description="Low complexity" evidence="1">
    <location>
        <begin position="382"/>
        <end position="395"/>
    </location>
</feature>
<dbReference type="AlphaFoldDB" id="A0A0D2HQ57"/>
<feature type="region of interest" description="Disordered" evidence="1">
    <location>
        <begin position="516"/>
        <end position="556"/>
    </location>
</feature>
<dbReference type="InterPro" id="IPR017930">
    <property type="entry name" value="Myb_dom"/>
</dbReference>
<feature type="compositionally biased region" description="Basic and acidic residues" evidence="1">
    <location>
        <begin position="9"/>
        <end position="18"/>
    </location>
</feature>
<accession>A0A0D2HQ57</accession>
<evidence type="ECO:0000259" key="2">
    <source>
        <dbReference type="PROSITE" id="PS50090"/>
    </source>
</evidence>
<sequence length="604" mass="65278">MNSTFQAKLADRQPDNFRHYTYPPPLKPKRTQVSRGREAIPEKCPLPDLVPNSLFDELDDAQIQPMIPGSTHATSLNDAREISSPSTPDAALLNLNLIAEKPGCEAMTEKSVLGEVEIEDSQQSTSGRTLYSDGVVLDQRNPSRSASIPVAASNLDAGVDNSSPSSAGDVHNDNTSTGSTQADDDRGCHGRAEQQEPERQELGSPYDDIIPSVPEIRDPKFGNTAGNTWSEKSHLEPRQGALQSAEPGPRVVIPTSRAPLGQPSLKAVSPYPAATIKAPRFPAGVTSRPLSHKIVHPPPRAKRRASTMAGQLNIRHRRLRTTNRARASPDAWPSDSDSDSSYDGEDNLDAAKDARPRPRQRQRAPRLSGISKSAATPKWKSRSGGRTSSVSTRSQSGVLFRGVEDSPRANTALGVLCDAGVAATLGLSMLPNPNIPPVTSTEVAVLTVLLADITEIGALLESPAACGLTGAPFSTARLVHATVKPHPSQQWQVTVTFSSAPSVVQTAKNPGLDTEAYTSSADSVGSSSSIHSVHHYSSEDESGSRTRGRKRGRWEEEDDENLIAWRRLGKPWSWIYKKFPDRSEGAIKSRWYVVLAPRQKPKRS</sequence>
<feature type="compositionally biased region" description="Basic and acidic residues" evidence="1">
    <location>
        <begin position="183"/>
        <end position="201"/>
    </location>
</feature>
<feature type="domain" description="HTH myb-type" evidence="3">
    <location>
        <begin position="546"/>
        <end position="599"/>
    </location>
</feature>
<feature type="compositionally biased region" description="Acidic residues" evidence="1">
    <location>
        <begin position="336"/>
        <end position="348"/>
    </location>
</feature>
<feature type="compositionally biased region" description="Basic residues" evidence="1">
    <location>
        <begin position="290"/>
        <end position="305"/>
    </location>
</feature>
<dbReference type="EMBL" id="KN847023">
    <property type="protein sequence ID" value="KIW86579.1"/>
    <property type="molecule type" value="Genomic_DNA"/>
</dbReference>
<dbReference type="PROSITE" id="PS50090">
    <property type="entry name" value="MYB_LIKE"/>
    <property type="match status" value="1"/>
</dbReference>
<evidence type="ECO:0000313" key="4">
    <source>
        <dbReference type="EMBL" id="KIW86579.1"/>
    </source>
</evidence>
<dbReference type="GeneID" id="27705738"/>
<feature type="region of interest" description="Disordered" evidence="1">
    <location>
        <begin position="283"/>
        <end position="395"/>
    </location>
</feature>
<name>A0A0D2HQ57_CLAB1</name>
<keyword evidence="5" id="KW-1185">Reference proteome</keyword>
<dbReference type="SMART" id="SM00717">
    <property type="entry name" value="SANT"/>
    <property type="match status" value="1"/>
</dbReference>
<protein>
    <recommendedName>
        <fullName evidence="6">Myb-like domain-containing protein</fullName>
    </recommendedName>
</protein>
<dbReference type="InterPro" id="IPR009057">
    <property type="entry name" value="Homeodomain-like_sf"/>
</dbReference>
<dbReference type="VEuPathDB" id="FungiDB:Z519_12810"/>
<dbReference type="Pfam" id="PF00249">
    <property type="entry name" value="Myb_DNA-binding"/>
    <property type="match status" value="1"/>
</dbReference>
<organism evidence="4 5">
    <name type="scientific">Cladophialophora bantiana (strain ATCC 10958 / CBS 173.52 / CDC B-1940 / NIH 8579)</name>
    <name type="common">Xylohypha bantiana</name>
    <dbReference type="NCBI Taxonomy" id="1442370"/>
    <lineage>
        <taxon>Eukaryota</taxon>
        <taxon>Fungi</taxon>
        <taxon>Dikarya</taxon>
        <taxon>Ascomycota</taxon>
        <taxon>Pezizomycotina</taxon>
        <taxon>Eurotiomycetes</taxon>
        <taxon>Chaetothyriomycetidae</taxon>
        <taxon>Chaetothyriales</taxon>
        <taxon>Herpotrichiellaceae</taxon>
        <taxon>Cladophialophora</taxon>
    </lineage>
</organism>
<dbReference type="Proteomes" id="UP000053789">
    <property type="component" value="Unassembled WGS sequence"/>
</dbReference>
<feature type="region of interest" description="Disordered" evidence="1">
    <location>
        <begin position="153"/>
        <end position="258"/>
    </location>
</feature>
<gene>
    <name evidence="4" type="ORF">Z519_12810</name>
</gene>
<dbReference type="OrthoDB" id="4121170at2759"/>